<comment type="similarity">
    <text evidence="2">Belongs to the Ca(2+):cation antiporter (CaCA) (TC 2.A.19) family. SLC24A subfamily.</text>
</comment>
<evidence type="ECO:0000256" key="16">
    <source>
        <dbReference type="ARBA" id="ARBA00023201"/>
    </source>
</evidence>
<dbReference type="PANTHER" id="PTHR10846">
    <property type="entry name" value="SODIUM/POTASSIUM/CALCIUM EXCHANGER"/>
    <property type="match status" value="1"/>
</dbReference>
<comment type="subcellular location">
    <subcellularLocation>
        <location evidence="1">Membrane</location>
        <topology evidence="1">Multi-pass membrane protein</topology>
    </subcellularLocation>
</comment>
<dbReference type="InterPro" id="IPR044880">
    <property type="entry name" value="NCX_ion-bd_dom_sf"/>
</dbReference>
<keyword evidence="10" id="KW-0769">Symport</keyword>
<feature type="transmembrane region" description="Helical" evidence="19">
    <location>
        <begin position="109"/>
        <end position="129"/>
    </location>
</feature>
<sequence>MPALTATSGRDSGIDDAETVIERNIDDEARTSQSEEMEKEEEEDELCQLCPCWGFCPGIPHNPPKMEEKTALEVLKFIGSIILFLMSFPFYVLYTFTIPRCDNDKNRKWYFLSFTMCIAWIVALTYGMVTVVEHAGCILGIGHFTMGLVIIAVGTSLPDALSSILVARDGFGDMAVSNAIGSNVFDIDLGIGAPFFIFSLIRDKPVSLLKPEEWCEFNSLTGTKIMPHSKFGLVLLGILIIAIAIFAGLRFKLDKTVGVALLVLYACFLAYAFTQEIVCHRLNYSQIMFYKSFSLSC</sequence>
<dbReference type="GO" id="GO:0005886">
    <property type="term" value="C:plasma membrane"/>
    <property type="evidence" value="ECO:0007669"/>
    <property type="project" value="TreeGrafter"/>
</dbReference>
<keyword evidence="7 19" id="KW-0812">Transmembrane</keyword>
<evidence type="ECO:0000256" key="18">
    <source>
        <dbReference type="SAM" id="MobiDB-lite"/>
    </source>
</evidence>
<evidence type="ECO:0000256" key="7">
    <source>
        <dbReference type="ARBA" id="ARBA00022692"/>
    </source>
</evidence>
<evidence type="ECO:0000256" key="4">
    <source>
        <dbReference type="ARBA" id="ARBA00022449"/>
    </source>
</evidence>
<keyword evidence="16" id="KW-0739">Sodium transport</keyword>
<dbReference type="AlphaFoldDB" id="E4WSQ6"/>
<feature type="compositionally biased region" description="Basic and acidic residues" evidence="18">
    <location>
        <begin position="20"/>
        <end position="30"/>
    </location>
</feature>
<protein>
    <recommendedName>
        <fullName evidence="20">Sodium/calcium exchanger membrane region domain-containing protein</fullName>
    </recommendedName>
</protein>
<gene>
    <name evidence="21" type="ORF">GSOID_T00005910001</name>
</gene>
<evidence type="ECO:0000256" key="1">
    <source>
        <dbReference type="ARBA" id="ARBA00004141"/>
    </source>
</evidence>
<keyword evidence="8" id="KW-0732">Signal</keyword>
<dbReference type="GO" id="GO:0008273">
    <property type="term" value="F:calcium, potassium:sodium antiporter activity"/>
    <property type="evidence" value="ECO:0007669"/>
    <property type="project" value="TreeGrafter"/>
</dbReference>
<dbReference type="InterPro" id="IPR004837">
    <property type="entry name" value="NaCa_Exmemb"/>
</dbReference>
<dbReference type="Pfam" id="PF01699">
    <property type="entry name" value="Na_Ca_ex"/>
    <property type="match status" value="1"/>
</dbReference>
<dbReference type="GO" id="GO:0015293">
    <property type="term" value="F:symporter activity"/>
    <property type="evidence" value="ECO:0007669"/>
    <property type="project" value="UniProtKB-KW"/>
</dbReference>
<feature type="transmembrane region" description="Helical" evidence="19">
    <location>
        <begin position="74"/>
        <end position="97"/>
    </location>
</feature>
<dbReference type="Proteomes" id="UP000001307">
    <property type="component" value="Unassembled WGS sequence"/>
</dbReference>
<evidence type="ECO:0000313" key="21">
    <source>
        <dbReference type="EMBL" id="CBY06840.1"/>
    </source>
</evidence>
<evidence type="ECO:0000256" key="13">
    <source>
        <dbReference type="ARBA" id="ARBA00023053"/>
    </source>
</evidence>
<evidence type="ECO:0000256" key="2">
    <source>
        <dbReference type="ARBA" id="ARBA00005364"/>
    </source>
</evidence>
<evidence type="ECO:0000313" key="22">
    <source>
        <dbReference type="Proteomes" id="UP000001307"/>
    </source>
</evidence>
<dbReference type="PANTHER" id="PTHR10846:SF8">
    <property type="entry name" value="INNER MEMBRANE PROTEIN YRBG"/>
    <property type="match status" value="1"/>
</dbReference>
<dbReference type="InterPro" id="IPR004481">
    <property type="entry name" value="K/Na/Ca-exchanger"/>
</dbReference>
<feature type="transmembrane region" description="Helical" evidence="19">
    <location>
        <begin position="256"/>
        <end position="273"/>
    </location>
</feature>
<proteinExistence type="inferred from homology"/>
<keyword evidence="9" id="KW-0106">Calcium</keyword>
<keyword evidence="4" id="KW-0050">Antiport</keyword>
<accession>E4WSQ6</accession>
<evidence type="ECO:0000256" key="9">
    <source>
        <dbReference type="ARBA" id="ARBA00022837"/>
    </source>
</evidence>
<feature type="transmembrane region" description="Helical" evidence="19">
    <location>
        <begin position="141"/>
        <end position="167"/>
    </location>
</feature>
<organism evidence="21">
    <name type="scientific">Oikopleura dioica</name>
    <name type="common">Tunicate</name>
    <dbReference type="NCBI Taxonomy" id="34765"/>
    <lineage>
        <taxon>Eukaryota</taxon>
        <taxon>Metazoa</taxon>
        <taxon>Chordata</taxon>
        <taxon>Tunicata</taxon>
        <taxon>Appendicularia</taxon>
        <taxon>Copelata</taxon>
        <taxon>Oikopleuridae</taxon>
        <taxon>Oikopleura</taxon>
    </lineage>
</organism>
<evidence type="ECO:0000256" key="11">
    <source>
        <dbReference type="ARBA" id="ARBA00022958"/>
    </source>
</evidence>
<keyword evidence="12 19" id="KW-1133">Transmembrane helix</keyword>
<dbReference type="GO" id="GO:0006874">
    <property type="term" value="P:intracellular calcium ion homeostasis"/>
    <property type="evidence" value="ECO:0007669"/>
    <property type="project" value="TreeGrafter"/>
</dbReference>
<feature type="domain" description="Sodium/calcium exchanger membrane region" evidence="20">
    <location>
        <begin position="110"/>
        <end position="273"/>
    </location>
</feature>
<dbReference type="FunFam" id="1.20.1420.30:FF:000009">
    <property type="entry name" value="sodium/potassium/calcium exchanger 5 isoform X2"/>
    <property type="match status" value="1"/>
</dbReference>
<keyword evidence="5" id="KW-0633">Potassium transport</keyword>
<keyword evidence="15 19" id="KW-0472">Membrane</keyword>
<dbReference type="GO" id="GO:0005262">
    <property type="term" value="F:calcium channel activity"/>
    <property type="evidence" value="ECO:0007669"/>
    <property type="project" value="TreeGrafter"/>
</dbReference>
<name>E4WSQ6_OIKDI</name>
<dbReference type="Gene3D" id="1.20.1420.30">
    <property type="entry name" value="NCX, central ion-binding region"/>
    <property type="match status" value="1"/>
</dbReference>
<evidence type="ECO:0000256" key="17">
    <source>
        <dbReference type="ARBA" id="ARBA00033627"/>
    </source>
</evidence>
<comment type="catalytic activity">
    <reaction evidence="17">
        <text>Ca(2+)(out) + K(+)(out) + 4 Na(+)(in) = Ca(2+)(in) + K(+)(in) + 4 Na(+)(out)</text>
        <dbReference type="Rhea" id="RHEA:69967"/>
        <dbReference type="ChEBI" id="CHEBI:29101"/>
        <dbReference type="ChEBI" id="CHEBI:29103"/>
        <dbReference type="ChEBI" id="CHEBI:29108"/>
    </reaction>
</comment>
<keyword evidence="22" id="KW-1185">Reference proteome</keyword>
<evidence type="ECO:0000256" key="8">
    <source>
        <dbReference type="ARBA" id="ARBA00022729"/>
    </source>
</evidence>
<evidence type="ECO:0000256" key="3">
    <source>
        <dbReference type="ARBA" id="ARBA00022448"/>
    </source>
</evidence>
<evidence type="ECO:0000256" key="19">
    <source>
        <dbReference type="SAM" id="Phobius"/>
    </source>
</evidence>
<feature type="transmembrane region" description="Helical" evidence="19">
    <location>
        <begin position="179"/>
        <end position="201"/>
    </location>
</feature>
<evidence type="ECO:0000256" key="5">
    <source>
        <dbReference type="ARBA" id="ARBA00022538"/>
    </source>
</evidence>
<evidence type="ECO:0000256" key="14">
    <source>
        <dbReference type="ARBA" id="ARBA00023065"/>
    </source>
</evidence>
<feature type="compositionally biased region" description="Polar residues" evidence="18">
    <location>
        <begin position="1"/>
        <end position="10"/>
    </location>
</feature>
<evidence type="ECO:0000256" key="10">
    <source>
        <dbReference type="ARBA" id="ARBA00022847"/>
    </source>
</evidence>
<evidence type="ECO:0000256" key="12">
    <source>
        <dbReference type="ARBA" id="ARBA00022989"/>
    </source>
</evidence>
<feature type="transmembrane region" description="Helical" evidence="19">
    <location>
        <begin position="231"/>
        <end position="249"/>
    </location>
</feature>
<dbReference type="EMBL" id="FN653016">
    <property type="protein sequence ID" value="CBY06840.1"/>
    <property type="molecule type" value="Genomic_DNA"/>
</dbReference>
<dbReference type="InParanoid" id="E4WSQ6"/>
<evidence type="ECO:0000256" key="15">
    <source>
        <dbReference type="ARBA" id="ARBA00023136"/>
    </source>
</evidence>
<evidence type="ECO:0000259" key="20">
    <source>
        <dbReference type="Pfam" id="PF01699"/>
    </source>
</evidence>
<reference evidence="21" key="1">
    <citation type="journal article" date="2010" name="Science">
        <title>Plasticity of animal genome architecture unmasked by rapid evolution of a pelagic tunicate.</title>
        <authorList>
            <person name="Denoeud F."/>
            <person name="Henriet S."/>
            <person name="Mungpakdee S."/>
            <person name="Aury J.M."/>
            <person name="Da Silva C."/>
            <person name="Brinkmann H."/>
            <person name="Mikhaleva J."/>
            <person name="Olsen L.C."/>
            <person name="Jubin C."/>
            <person name="Canestro C."/>
            <person name="Bouquet J.M."/>
            <person name="Danks G."/>
            <person name="Poulain J."/>
            <person name="Campsteijn C."/>
            <person name="Adamski M."/>
            <person name="Cross I."/>
            <person name="Yadetie F."/>
            <person name="Muffato M."/>
            <person name="Louis A."/>
            <person name="Butcher S."/>
            <person name="Tsagkogeorga G."/>
            <person name="Konrad A."/>
            <person name="Singh S."/>
            <person name="Jensen M.F."/>
            <person name="Cong E.H."/>
            <person name="Eikeseth-Otteraa H."/>
            <person name="Noel B."/>
            <person name="Anthouard V."/>
            <person name="Porcel B.M."/>
            <person name="Kachouri-Lafond R."/>
            <person name="Nishino A."/>
            <person name="Ugolini M."/>
            <person name="Chourrout P."/>
            <person name="Nishida H."/>
            <person name="Aasland R."/>
            <person name="Huzurbazar S."/>
            <person name="Westhof E."/>
            <person name="Delsuc F."/>
            <person name="Lehrach H."/>
            <person name="Reinhardt R."/>
            <person name="Weissenbach J."/>
            <person name="Roy S.W."/>
            <person name="Artiguenave F."/>
            <person name="Postlethwait J.H."/>
            <person name="Manak J.R."/>
            <person name="Thompson E.M."/>
            <person name="Jaillon O."/>
            <person name="Du Pasquier L."/>
            <person name="Boudinot P."/>
            <person name="Liberles D.A."/>
            <person name="Volff J.N."/>
            <person name="Philippe H."/>
            <person name="Lenhard B."/>
            <person name="Roest Crollius H."/>
            <person name="Wincker P."/>
            <person name="Chourrout D."/>
        </authorList>
    </citation>
    <scope>NUCLEOTIDE SEQUENCE [LARGE SCALE GENOMIC DNA]</scope>
</reference>
<keyword evidence="14" id="KW-0406">Ion transport</keyword>
<keyword evidence="11" id="KW-0630">Potassium</keyword>
<feature type="region of interest" description="Disordered" evidence="18">
    <location>
        <begin position="1"/>
        <end position="40"/>
    </location>
</feature>
<evidence type="ECO:0000256" key="6">
    <source>
        <dbReference type="ARBA" id="ARBA00022568"/>
    </source>
</evidence>
<keyword evidence="13" id="KW-0915">Sodium</keyword>
<keyword evidence="3" id="KW-0813">Transport</keyword>
<dbReference type="OrthoDB" id="2127281at2759"/>
<keyword evidence="6" id="KW-0109">Calcium transport</keyword>